<accession>A0A382QZW0</accession>
<reference evidence="1" key="1">
    <citation type="submission" date="2018-05" db="EMBL/GenBank/DDBJ databases">
        <authorList>
            <person name="Lanie J.A."/>
            <person name="Ng W.-L."/>
            <person name="Kazmierczak K.M."/>
            <person name="Andrzejewski T.M."/>
            <person name="Davidsen T.M."/>
            <person name="Wayne K.J."/>
            <person name="Tettelin H."/>
            <person name="Glass J.I."/>
            <person name="Rusch D."/>
            <person name="Podicherti R."/>
            <person name="Tsui H.-C.T."/>
            <person name="Winkler M.E."/>
        </authorList>
    </citation>
    <scope>NUCLEOTIDE SEQUENCE</scope>
</reference>
<feature type="non-terminal residue" evidence="1">
    <location>
        <position position="84"/>
    </location>
</feature>
<evidence type="ECO:0000313" key="1">
    <source>
        <dbReference type="EMBL" id="SVC90442.1"/>
    </source>
</evidence>
<gene>
    <name evidence="1" type="ORF">METZ01_LOCUS343296</name>
</gene>
<dbReference type="EMBL" id="UINC01117776">
    <property type="protein sequence ID" value="SVC90442.1"/>
    <property type="molecule type" value="Genomic_DNA"/>
</dbReference>
<dbReference type="AlphaFoldDB" id="A0A382QZW0"/>
<protein>
    <submittedName>
        <fullName evidence="1">Uncharacterized protein</fullName>
    </submittedName>
</protein>
<name>A0A382QZW0_9ZZZZ</name>
<sequence>MTIGGGVHPWSLPTTLHTAALSGHVPPAIAQILVKRGIETPQALDLLLDPPHKLPYDPLRISGMDIALRRLYAAVNNGERVGIF</sequence>
<proteinExistence type="predicted"/>
<organism evidence="1">
    <name type="scientific">marine metagenome</name>
    <dbReference type="NCBI Taxonomy" id="408172"/>
    <lineage>
        <taxon>unclassified sequences</taxon>
        <taxon>metagenomes</taxon>
        <taxon>ecological metagenomes</taxon>
    </lineage>
</organism>